<evidence type="ECO:0000313" key="3">
    <source>
        <dbReference type="Proteomes" id="UP001079657"/>
    </source>
</evidence>
<protein>
    <recommendedName>
        <fullName evidence="4">DUF304 domain-containing protein</fullName>
    </recommendedName>
</protein>
<feature type="transmembrane region" description="Helical" evidence="1">
    <location>
        <begin position="7"/>
        <end position="27"/>
    </location>
</feature>
<comment type="caution">
    <text evidence="2">The sequence shown here is derived from an EMBL/GenBank/DDBJ whole genome shotgun (WGS) entry which is preliminary data.</text>
</comment>
<proteinExistence type="predicted"/>
<dbReference type="EMBL" id="JAPQES010000008">
    <property type="protein sequence ID" value="MCY6372624.1"/>
    <property type="molecule type" value="Genomic_DNA"/>
</dbReference>
<evidence type="ECO:0000256" key="1">
    <source>
        <dbReference type="SAM" id="Phobius"/>
    </source>
</evidence>
<accession>A0ABT4CU99</accession>
<keyword evidence="1" id="KW-0812">Transmembrane</keyword>
<gene>
    <name evidence="2" type="ORF">OXH55_18610</name>
</gene>
<name>A0ABT4CU99_9CLOT</name>
<dbReference type="Proteomes" id="UP001079657">
    <property type="component" value="Unassembled WGS sequence"/>
</dbReference>
<keyword evidence="3" id="KW-1185">Reference proteome</keyword>
<organism evidence="2 3">
    <name type="scientific">Clostridium ganghwense</name>
    <dbReference type="NCBI Taxonomy" id="312089"/>
    <lineage>
        <taxon>Bacteria</taxon>
        <taxon>Bacillati</taxon>
        <taxon>Bacillota</taxon>
        <taxon>Clostridia</taxon>
        <taxon>Eubacteriales</taxon>
        <taxon>Clostridiaceae</taxon>
        <taxon>Clostridium</taxon>
    </lineage>
</organism>
<evidence type="ECO:0008006" key="4">
    <source>
        <dbReference type="Google" id="ProtNLM"/>
    </source>
</evidence>
<reference evidence="2" key="1">
    <citation type="submission" date="2022-12" db="EMBL/GenBank/DDBJ databases">
        <authorList>
            <person name="Wang J."/>
        </authorList>
    </citation>
    <scope>NUCLEOTIDE SEQUENCE</scope>
    <source>
        <strain evidence="2">HY-42-06</strain>
    </source>
</reference>
<feature type="transmembrane region" description="Helical" evidence="1">
    <location>
        <begin position="64"/>
        <end position="85"/>
    </location>
</feature>
<sequence length="185" mass="21802">MKYNSDHYYRIAYVITIVSLIPFFILVTEINKVTPIIIIFTPLIIGIEYSYIFPRQAMKLYEEILFKSFIERINTIIEFSIFIIFSATESYYFITGNIIPVFVFTMIYPIWTLIFKSQSVIIGNKNIIIGKKLIPYDLVQSVSLEKNSVLIKTDEQSFKISNWAIDKQRWKLELLLKQITDKTKD</sequence>
<evidence type="ECO:0000313" key="2">
    <source>
        <dbReference type="EMBL" id="MCY6372624.1"/>
    </source>
</evidence>
<feature type="transmembrane region" description="Helical" evidence="1">
    <location>
        <begin position="33"/>
        <end position="52"/>
    </location>
</feature>
<keyword evidence="1" id="KW-0472">Membrane</keyword>
<feature type="transmembrane region" description="Helical" evidence="1">
    <location>
        <begin position="91"/>
        <end position="115"/>
    </location>
</feature>
<dbReference type="RefSeq" id="WP_268051652.1">
    <property type="nucleotide sequence ID" value="NZ_JAPQES010000008.1"/>
</dbReference>
<keyword evidence="1" id="KW-1133">Transmembrane helix</keyword>